<dbReference type="AlphaFoldDB" id="A0A1Y5TES4"/>
<evidence type="ECO:0000313" key="2">
    <source>
        <dbReference type="Proteomes" id="UP000193200"/>
    </source>
</evidence>
<dbReference type="PIRSF" id="PIRSF015736">
    <property type="entry name" value="MI"/>
    <property type="match status" value="1"/>
</dbReference>
<dbReference type="EMBL" id="FWFR01000002">
    <property type="protein sequence ID" value="SLN62206.1"/>
    <property type="molecule type" value="Genomic_DNA"/>
</dbReference>
<reference evidence="1 2" key="1">
    <citation type="submission" date="2017-03" db="EMBL/GenBank/DDBJ databases">
        <authorList>
            <person name="Afonso C.L."/>
            <person name="Miller P.J."/>
            <person name="Scott M.A."/>
            <person name="Spackman E."/>
            <person name="Goraichik I."/>
            <person name="Dimitrov K.M."/>
            <person name="Suarez D.L."/>
            <person name="Swayne D.E."/>
        </authorList>
    </citation>
    <scope>NUCLEOTIDE SEQUENCE [LARGE SCALE GENOMIC DNA]</scope>
    <source>
        <strain evidence="1 2">CECT 7691</strain>
    </source>
</reference>
<dbReference type="PANTHER" id="PTHR40267:SF1">
    <property type="entry name" value="BLR3294 PROTEIN"/>
    <property type="match status" value="1"/>
</dbReference>
<dbReference type="OrthoDB" id="9816064at2"/>
<dbReference type="InterPro" id="IPR026286">
    <property type="entry name" value="MaiA/AMDase"/>
</dbReference>
<dbReference type="InParanoid" id="A0A1Y5TES4"/>
<dbReference type="RefSeq" id="WP_085884080.1">
    <property type="nucleotide sequence ID" value="NZ_FWFR01000002.1"/>
</dbReference>
<dbReference type="InterPro" id="IPR053714">
    <property type="entry name" value="Iso_Racemase_Enz_sf"/>
</dbReference>
<accession>A0A1Y5TES4</accession>
<evidence type="ECO:0000313" key="1">
    <source>
        <dbReference type="EMBL" id="SLN62206.1"/>
    </source>
</evidence>
<dbReference type="NCBIfam" id="TIGR02990">
    <property type="entry name" value="ectoine_eutA"/>
    <property type="match status" value="1"/>
</dbReference>
<dbReference type="GO" id="GO:0047436">
    <property type="term" value="F:arylmalonate decarboxylase activity"/>
    <property type="evidence" value="ECO:0007669"/>
    <property type="project" value="UniProtKB-EC"/>
</dbReference>
<sequence length="263" mass="27967">MGADRIARTARLPELDDRPVARRIGLVALATDHTTERDFARMLPHGEAAVYVSRVAYDNPTTPENLARMGPRLGAAAALILPGEPLDALYYGCTAASFVMGDRAVAAAFASAKPDVPVVTPPQAAVLAFRALGIRRIAILTPYLEETSRPLIPYLEERGLEVTGLTCFGMEDDREMARIKPSELVRAAVEAAGDGAEGLFISCTALRSTEVVGEIERRLGRPAVTSNQAGIWCSMRQAGIASAIDGYGRLLGLPLPDTAGPGR</sequence>
<name>A0A1Y5TES4_9PROT</name>
<dbReference type="InterPro" id="IPR014332">
    <property type="entry name" value="Ectoine_EutA"/>
</dbReference>
<gene>
    <name evidence="1" type="ORF">OCH7691_02747</name>
</gene>
<dbReference type="Gene3D" id="3.40.50.12500">
    <property type="match status" value="1"/>
</dbReference>
<keyword evidence="2" id="KW-1185">Reference proteome</keyword>
<dbReference type="PANTHER" id="PTHR40267">
    <property type="entry name" value="BLR3294 PROTEIN"/>
    <property type="match status" value="1"/>
</dbReference>
<organism evidence="1 2">
    <name type="scientific">Oceanibacterium hippocampi</name>
    <dbReference type="NCBI Taxonomy" id="745714"/>
    <lineage>
        <taxon>Bacteria</taxon>
        <taxon>Pseudomonadati</taxon>
        <taxon>Pseudomonadota</taxon>
        <taxon>Alphaproteobacteria</taxon>
        <taxon>Sneathiellales</taxon>
        <taxon>Sneathiellaceae</taxon>
        <taxon>Oceanibacterium</taxon>
    </lineage>
</organism>
<protein>
    <submittedName>
        <fullName evidence="1">Arylmalonate decarboxylase</fullName>
        <ecNumber evidence="1">4.1.1.76</ecNumber>
    </submittedName>
</protein>
<dbReference type="Pfam" id="PF17645">
    <property type="entry name" value="Amdase"/>
    <property type="match status" value="1"/>
</dbReference>
<dbReference type="Proteomes" id="UP000193200">
    <property type="component" value="Unassembled WGS sequence"/>
</dbReference>
<dbReference type="EC" id="4.1.1.76" evidence="1"/>
<keyword evidence="1" id="KW-0456">Lyase</keyword>
<proteinExistence type="predicted"/>